<dbReference type="OrthoDB" id="2664143at2"/>
<keyword evidence="2" id="KW-1185">Reference proteome</keyword>
<dbReference type="RefSeq" id="WP_038698375.1">
    <property type="nucleotide sequence ID" value="NZ_CP009286.1"/>
</dbReference>
<dbReference type="Proteomes" id="UP000029507">
    <property type="component" value="Chromosome"/>
</dbReference>
<gene>
    <name evidence="1" type="ORF">PSTEL_21865</name>
</gene>
<dbReference type="KEGG" id="pste:PSTEL_21865"/>
<dbReference type="AlphaFoldDB" id="A0A089M1M2"/>
<accession>A0A089M1M2</accession>
<dbReference type="HOGENOM" id="CLU_1979353_0_0_9"/>
<organism evidence="1 2">
    <name type="scientific">Paenibacillus stellifer</name>
    <dbReference type="NCBI Taxonomy" id="169760"/>
    <lineage>
        <taxon>Bacteria</taxon>
        <taxon>Bacillati</taxon>
        <taxon>Bacillota</taxon>
        <taxon>Bacilli</taxon>
        <taxon>Bacillales</taxon>
        <taxon>Paenibacillaceae</taxon>
        <taxon>Paenibacillus</taxon>
    </lineage>
</organism>
<evidence type="ECO:0000313" key="2">
    <source>
        <dbReference type="Proteomes" id="UP000029507"/>
    </source>
</evidence>
<protein>
    <submittedName>
        <fullName evidence="1">Uncharacterized protein</fullName>
    </submittedName>
</protein>
<proteinExistence type="predicted"/>
<evidence type="ECO:0000313" key="1">
    <source>
        <dbReference type="EMBL" id="AIQ65373.1"/>
    </source>
</evidence>
<name>A0A089M1M2_9BACL</name>
<sequence>MAEYTLSRVSSVQAIMAYGGTQSDVSSLEKQRDRLIMELDKVNAAQDGETQSSYRREQLQRQIRLLEVKLAQKVGSSASVDFVSASPKDQPPLLRNEWKGGFKGIGLADPRTATVNSEGHFNELI</sequence>
<reference evidence="1 2" key="1">
    <citation type="submission" date="2014-08" db="EMBL/GenBank/DDBJ databases">
        <title>Comparative genomics of the Paenibacillus odorifer group.</title>
        <authorList>
            <person name="den Bakker H.C."/>
            <person name="Tsai Y.-C."/>
            <person name="Martin N."/>
            <person name="Korlach J."/>
            <person name="Wiedmann M."/>
        </authorList>
    </citation>
    <scope>NUCLEOTIDE SEQUENCE [LARGE SCALE GENOMIC DNA]</scope>
    <source>
        <strain evidence="1 2">DSM 14472</strain>
    </source>
</reference>
<dbReference type="EMBL" id="CP009286">
    <property type="protein sequence ID" value="AIQ65373.1"/>
    <property type="molecule type" value="Genomic_DNA"/>
</dbReference>